<dbReference type="Gene3D" id="3.40.395.10">
    <property type="entry name" value="Adenoviral Proteinase, Chain A"/>
    <property type="match status" value="1"/>
</dbReference>
<dbReference type="PROSITE" id="PS50600">
    <property type="entry name" value="ULP_PROTEASE"/>
    <property type="match status" value="1"/>
</dbReference>
<evidence type="ECO:0000256" key="1">
    <source>
        <dbReference type="ARBA" id="ARBA00005234"/>
    </source>
</evidence>
<keyword evidence="8" id="KW-1185">Reference proteome</keyword>
<reference evidence="7 8" key="2">
    <citation type="submission" date="2015-05" db="EMBL/GenBank/DDBJ databases">
        <authorList>
            <person name="Morales-Cruz A."/>
            <person name="Amrine K.C."/>
            <person name="Cantu D."/>
        </authorList>
    </citation>
    <scope>NUCLEOTIDE SEQUENCE [LARGE SCALE GENOMIC DNA]</scope>
    <source>
        <strain evidence="7">UCRPC4</strain>
    </source>
</reference>
<dbReference type="GO" id="GO:0006508">
    <property type="term" value="P:proteolysis"/>
    <property type="evidence" value="ECO:0007669"/>
    <property type="project" value="UniProtKB-KW"/>
</dbReference>
<keyword evidence="4" id="KW-0788">Thiol protease</keyword>
<dbReference type="PANTHER" id="PTHR12606:SF141">
    <property type="entry name" value="GH15225P-RELATED"/>
    <property type="match status" value="1"/>
</dbReference>
<feature type="compositionally biased region" description="Acidic residues" evidence="5">
    <location>
        <begin position="401"/>
        <end position="414"/>
    </location>
</feature>
<feature type="compositionally biased region" description="Polar residues" evidence="5">
    <location>
        <begin position="130"/>
        <end position="141"/>
    </location>
</feature>
<evidence type="ECO:0000313" key="8">
    <source>
        <dbReference type="Proteomes" id="UP000053317"/>
    </source>
</evidence>
<proteinExistence type="inferred from homology"/>
<reference evidence="7 8" key="1">
    <citation type="submission" date="2015-05" db="EMBL/GenBank/DDBJ databases">
        <title>Distinctive expansion of gene families associated with plant cell wall degradation and secondary metabolism in the genomes of grapevine trunk pathogens.</title>
        <authorList>
            <person name="Lawrence D.P."/>
            <person name="Travadon R."/>
            <person name="Rolshausen P.E."/>
            <person name="Baumgartner K."/>
        </authorList>
    </citation>
    <scope>NUCLEOTIDE SEQUENCE [LARGE SCALE GENOMIC DNA]</scope>
    <source>
        <strain evidence="7">UCRPC4</strain>
    </source>
</reference>
<evidence type="ECO:0000256" key="2">
    <source>
        <dbReference type="ARBA" id="ARBA00022670"/>
    </source>
</evidence>
<feature type="domain" description="Ubiquitin-like protease family profile" evidence="6">
    <location>
        <begin position="694"/>
        <end position="895"/>
    </location>
</feature>
<dbReference type="InterPro" id="IPR003653">
    <property type="entry name" value="Peptidase_C48_C"/>
</dbReference>
<evidence type="ECO:0000313" key="7">
    <source>
        <dbReference type="EMBL" id="KKY27713.1"/>
    </source>
</evidence>
<feature type="region of interest" description="Disordered" evidence="5">
    <location>
        <begin position="129"/>
        <end position="180"/>
    </location>
</feature>
<accession>A0A0G2GWY1</accession>
<dbReference type="SUPFAM" id="SSF54001">
    <property type="entry name" value="Cysteine proteinases"/>
    <property type="match status" value="1"/>
</dbReference>
<gene>
    <name evidence="7" type="ORF">UCRPC4_g00947</name>
</gene>
<dbReference type="GO" id="GO:0016926">
    <property type="term" value="P:protein desumoylation"/>
    <property type="evidence" value="ECO:0007669"/>
    <property type="project" value="TreeGrafter"/>
</dbReference>
<evidence type="ECO:0000256" key="5">
    <source>
        <dbReference type="SAM" id="MobiDB-lite"/>
    </source>
</evidence>
<evidence type="ECO:0000256" key="3">
    <source>
        <dbReference type="ARBA" id="ARBA00022801"/>
    </source>
</evidence>
<dbReference type="GO" id="GO:0016929">
    <property type="term" value="F:deSUMOylase activity"/>
    <property type="evidence" value="ECO:0007669"/>
    <property type="project" value="TreeGrafter"/>
</dbReference>
<feature type="compositionally biased region" description="Low complexity" evidence="5">
    <location>
        <begin position="453"/>
        <end position="463"/>
    </location>
</feature>
<keyword evidence="2 7" id="KW-0645">Protease</keyword>
<feature type="region of interest" description="Disordered" evidence="5">
    <location>
        <begin position="1"/>
        <end position="51"/>
    </location>
</feature>
<name>A0A0G2GWY1_PHACM</name>
<sequence>MALTMTPARPGPRGSPMDWTPAVKCTPTPTGRLSSSKRSSSTAFNESSTGFSPDFRNNWPAFFTGGAQQPAFNNALGAPNTSNSPGTVTSHFTQVQQVPDHANSATHTGMRMLAKPSYRLFGARTVHNGRANSSSLSQQRATGPLGQDRRSTTFTPQTYDHWLRPNNHTRPNSYVRSADDPREPSIADQFHNFMPPTSSAKPIFPGWTYRQQAPNSAKDSTLQEHNANANMPGEWPDSLNESQLVYNSTESPTIITRIAVITQGVKRRCVDVTHRAADHSRNQMYLIVRAVRRIQLLNSRVASSVTTSLARCGQALSNSICGFLVAKQSRRQRDLKTSPSEHHHDPMETDTYVPATMSRNDQTFIDTASTSSAAEADRSRRMREIMEALHKPVDHLSDPSVIEEPDPINEDVSDDYNNYNEEYSDISSTVPTGDSTLALMTEPSDASSQGVPSTRSDSRSGSSFNIPVGGSTLPRDVENFNGRSTLVPARGSTLAPGLHGRDPMSPPEQIRSSTAHNAYELSYLSSLNPIDDYSEISSTVPADDSIIARNSQESIHASEELPDDAVHKENDTISIPKLDPTLGLVNDESTGLEDDLYAEFSLLSELETQAENRPEMHLEGESKIKHVADPHINSKSETKSEVEVKPSSKLVLTALPTRTRGQIIIPSPEISDQRQTRLQKKKAEEEAAAKKLEYELRRKPFLPLSPEQDIAVTDVLMKGFGKFSRTDLVRVVPTGRGGGTEGWLNDEVINEYLTLICTHGNSRSASSVGKKYHAFSSYFYNNIMQKGYSSVSRWAKRAKLDAKTILDMEAIYVPVNSGSHWTLLAIRPATKSVQYFDSLGGSGRNAMSVAKQWLSGELGPQYQEAAWSFEATSESPQQDNYSDCGVFTITTAKMLTLGISPLAYGPADIPNVRRKIVAELLGGGLF</sequence>
<feature type="compositionally biased region" description="Polar residues" evidence="5">
    <location>
        <begin position="79"/>
        <end position="89"/>
    </location>
</feature>
<feature type="compositionally biased region" description="Polar residues" evidence="5">
    <location>
        <begin position="166"/>
        <end position="175"/>
    </location>
</feature>
<dbReference type="Pfam" id="PF02902">
    <property type="entry name" value="Peptidase_C48"/>
    <property type="match status" value="1"/>
</dbReference>
<dbReference type="Proteomes" id="UP000053317">
    <property type="component" value="Unassembled WGS sequence"/>
</dbReference>
<comment type="caution">
    <text evidence="7">The sequence shown here is derived from an EMBL/GenBank/DDBJ whole genome shotgun (WGS) entry which is preliminary data.</text>
</comment>
<evidence type="ECO:0000259" key="6">
    <source>
        <dbReference type="PROSITE" id="PS50600"/>
    </source>
</evidence>
<comment type="similarity">
    <text evidence="1">Belongs to the peptidase C48 family.</text>
</comment>
<feature type="compositionally biased region" description="Polar residues" evidence="5">
    <location>
        <begin position="415"/>
        <end position="435"/>
    </location>
</feature>
<organism evidence="7 8">
    <name type="scientific">Phaeomoniella chlamydospora</name>
    <name type="common">Phaeoacremonium chlamydosporum</name>
    <dbReference type="NCBI Taxonomy" id="158046"/>
    <lineage>
        <taxon>Eukaryota</taxon>
        <taxon>Fungi</taxon>
        <taxon>Dikarya</taxon>
        <taxon>Ascomycota</taxon>
        <taxon>Pezizomycotina</taxon>
        <taxon>Eurotiomycetes</taxon>
        <taxon>Chaetothyriomycetidae</taxon>
        <taxon>Phaeomoniellales</taxon>
        <taxon>Phaeomoniellaceae</taxon>
        <taxon>Phaeomoniella</taxon>
    </lineage>
</organism>
<dbReference type="OrthoDB" id="1939479at2759"/>
<dbReference type="EMBL" id="LCWF01000022">
    <property type="protein sequence ID" value="KKY27713.1"/>
    <property type="molecule type" value="Genomic_DNA"/>
</dbReference>
<feature type="compositionally biased region" description="Basic and acidic residues" evidence="5">
    <location>
        <begin position="331"/>
        <end position="347"/>
    </location>
</feature>
<feature type="region of interest" description="Disordered" evidence="5">
    <location>
        <begin position="393"/>
        <end position="510"/>
    </location>
</feature>
<evidence type="ECO:0000256" key="4">
    <source>
        <dbReference type="ARBA" id="ARBA00022807"/>
    </source>
</evidence>
<keyword evidence="3" id="KW-0378">Hydrolase</keyword>
<feature type="region of interest" description="Disordered" evidence="5">
    <location>
        <begin position="331"/>
        <end position="352"/>
    </location>
</feature>
<protein>
    <submittedName>
        <fullName evidence="7">Putative ulp1 protease family protein</fullName>
    </submittedName>
</protein>
<dbReference type="GO" id="GO:0005634">
    <property type="term" value="C:nucleus"/>
    <property type="evidence" value="ECO:0007669"/>
    <property type="project" value="TreeGrafter"/>
</dbReference>
<feature type="compositionally biased region" description="Polar residues" evidence="5">
    <location>
        <begin position="42"/>
        <end position="51"/>
    </location>
</feature>
<feature type="region of interest" description="Disordered" evidence="5">
    <location>
        <begin position="70"/>
        <end position="89"/>
    </location>
</feature>
<dbReference type="AlphaFoldDB" id="A0A0G2GWY1"/>
<dbReference type="PANTHER" id="PTHR12606">
    <property type="entry name" value="SENTRIN/SUMO-SPECIFIC PROTEASE"/>
    <property type="match status" value="1"/>
</dbReference>
<dbReference type="InterPro" id="IPR038765">
    <property type="entry name" value="Papain-like_cys_pep_sf"/>
</dbReference>